<dbReference type="Proteomes" id="UP000615446">
    <property type="component" value="Unassembled WGS sequence"/>
</dbReference>
<evidence type="ECO:0008006" key="3">
    <source>
        <dbReference type="Google" id="ProtNLM"/>
    </source>
</evidence>
<accession>A0A8H3QFD9</accession>
<proteinExistence type="predicted"/>
<evidence type="ECO:0000313" key="2">
    <source>
        <dbReference type="Proteomes" id="UP000615446"/>
    </source>
</evidence>
<dbReference type="PANTHER" id="PTHR33129">
    <property type="entry name" value="PROTEIN KINASE DOMAIN-CONTAINING PROTEIN-RELATED"/>
    <property type="match status" value="1"/>
</dbReference>
<dbReference type="PANTHER" id="PTHR33129:SF1">
    <property type="entry name" value="ATP-BINDING PROTEIN"/>
    <property type="match status" value="1"/>
</dbReference>
<dbReference type="Gene3D" id="1.10.150.50">
    <property type="entry name" value="Transcription Factor, Ets-1"/>
    <property type="match status" value="1"/>
</dbReference>
<dbReference type="InterPro" id="IPR052980">
    <property type="entry name" value="Crinkler_effector"/>
</dbReference>
<dbReference type="OrthoDB" id="19861at2759"/>
<sequence length="600" mass="69203">MSNIASSSTSAPNVPEFNLPTIDDVKGWNTEQLIGFLREKLKNVDDKYINTIKDQLVDGEDFLNCTAVDFERWGVLGGPAKKFESLIKDIRGGETARSHNYFYWSLSPSEESKKEKIIEEGFNNIVELIKALQADKEAVKTILSEERSPEHHIVINHFLSKPLALIEKPTIFVRKPYEDLYRLIINKTSKGSKHKFLVSGTSGIGKSCFLVYFLIRHLCEFENATIIFQTIQSDDFYCFEGLNLSSRSYNNFLTHFQSSETWYLADGIISPRLVSAKTLIALSPKGFVNDKFQVIEKDIVQKFYMSPWSLDELLGCREKVFPNVPEDIVVALYNKAGGVPRYVFRRAEISLQYFNYDPKTPDEKEIIIKQAFDRVEYALLQVKNFIITFNGLLVIYTMRSRKESWTSLFEEIQKTSYPSAKGIMFEMYVIHLFRSSNSRFDMKELLENTTTYIPRHMDFATSTSTEVDYIRTAKELSNKDNGRFIFPETTNFGAADLFYTPNMIFQVTVSNNHPIKQVELVNIVENMPAYGKNIPIYLVFVVPDDIYDNYKYQDIVTKDPVSKSWRKVKTMDKKLKNMEQWVLRIDMKMSKSAASLVSTS</sequence>
<protein>
    <recommendedName>
        <fullName evidence="3">SAM domain-containing protein</fullName>
    </recommendedName>
</protein>
<comment type="caution">
    <text evidence="1">The sequence shown here is derived from an EMBL/GenBank/DDBJ whole genome shotgun (WGS) entry which is preliminary data.</text>
</comment>
<dbReference type="AlphaFoldDB" id="A0A8H3QFD9"/>
<dbReference type="EMBL" id="BLAL01000030">
    <property type="protein sequence ID" value="GES77241.1"/>
    <property type="molecule type" value="Genomic_DNA"/>
</dbReference>
<organism evidence="1 2">
    <name type="scientific">Rhizophagus clarus</name>
    <dbReference type="NCBI Taxonomy" id="94130"/>
    <lineage>
        <taxon>Eukaryota</taxon>
        <taxon>Fungi</taxon>
        <taxon>Fungi incertae sedis</taxon>
        <taxon>Mucoromycota</taxon>
        <taxon>Glomeromycotina</taxon>
        <taxon>Glomeromycetes</taxon>
        <taxon>Glomerales</taxon>
        <taxon>Glomeraceae</taxon>
        <taxon>Rhizophagus</taxon>
    </lineage>
</organism>
<dbReference type="InterPro" id="IPR013761">
    <property type="entry name" value="SAM/pointed_sf"/>
</dbReference>
<gene>
    <name evidence="1" type="ORF">RCL2_000462500</name>
</gene>
<name>A0A8H3QFD9_9GLOM</name>
<evidence type="ECO:0000313" key="1">
    <source>
        <dbReference type="EMBL" id="GES77241.1"/>
    </source>
</evidence>
<reference evidence="1" key="1">
    <citation type="submission" date="2019-10" db="EMBL/GenBank/DDBJ databases">
        <title>Conservation and host-specific expression of non-tandemly repeated heterogenous ribosome RNA gene in arbuscular mycorrhizal fungi.</title>
        <authorList>
            <person name="Maeda T."/>
            <person name="Kobayashi Y."/>
            <person name="Nakagawa T."/>
            <person name="Ezawa T."/>
            <person name="Yamaguchi K."/>
            <person name="Bino T."/>
            <person name="Nishimoto Y."/>
            <person name="Shigenobu S."/>
            <person name="Kawaguchi M."/>
        </authorList>
    </citation>
    <scope>NUCLEOTIDE SEQUENCE</scope>
    <source>
        <strain evidence="1">HR1</strain>
    </source>
</reference>
<dbReference type="SUPFAM" id="SSF47769">
    <property type="entry name" value="SAM/Pointed domain"/>
    <property type="match status" value="1"/>
</dbReference>